<organism evidence="1 2">
    <name type="scientific">Fusarium oxysporum</name>
    <name type="common">Fusarium vascular wilt</name>
    <dbReference type="NCBI Taxonomy" id="5507"/>
    <lineage>
        <taxon>Eukaryota</taxon>
        <taxon>Fungi</taxon>
        <taxon>Dikarya</taxon>
        <taxon>Ascomycota</taxon>
        <taxon>Pezizomycotina</taxon>
        <taxon>Sordariomycetes</taxon>
        <taxon>Hypocreomycetidae</taxon>
        <taxon>Hypocreales</taxon>
        <taxon>Nectriaceae</taxon>
        <taxon>Fusarium</taxon>
        <taxon>Fusarium oxysporum species complex</taxon>
    </lineage>
</organism>
<dbReference type="Proteomes" id="UP000285860">
    <property type="component" value="Unassembled WGS sequence"/>
</dbReference>
<evidence type="ECO:0000313" key="1">
    <source>
        <dbReference type="EMBL" id="RKL14142.1"/>
    </source>
</evidence>
<accession>A0A420RAT8</accession>
<comment type="caution">
    <text evidence="1">The sequence shown here is derived from an EMBL/GenBank/DDBJ whole genome shotgun (WGS) entry which is preliminary data.</text>
</comment>
<reference evidence="1 2" key="1">
    <citation type="journal article" date="2018" name="Sci. Rep.">
        <title>Characterisation of pathogen-specific regions and novel effector candidates in Fusarium oxysporum f. sp. cepae.</title>
        <authorList>
            <person name="Armitage A.D."/>
            <person name="Taylor A."/>
            <person name="Sobczyk M.K."/>
            <person name="Baxter L."/>
            <person name="Greenfield B.P."/>
            <person name="Bates H.J."/>
            <person name="Wilson F."/>
            <person name="Jackson A.C."/>
            <person name="Ott S."/>
            <person name="Harrison R.J."/>
            <person name="Clarkson J.P."/>
        </authorList>
    </citation>
    <scope>NUCLEOTIDE SEQUENCE [LARGE SCALE GENOMIC DNA]</scope>
    <source>
        <strain evidence="1 2">Fo_A28</strain>
    </source>
</reference>
<gene>
    <name evidence="1" type="ORF">BFJ68_g6536</name>
</gene>
<dbReference type="EMBL" id="MRCY01000026">
    <property type="protein sequence ID" value="RKL14142.1"/>
    <property type="molecule type" value="Genomic_DNA"/>
</dbReference>
<name>A0A420RAT8_FUSOX</name>
<evidence type="ECO:0000313" key="2">
    <source>
        <dbReference type="Proteomes" id="UP000285860"/>
    </source>
</evidence>
<protein>
    <submittedName>
        <fullName evidence="1">Uncharacterized protein</fullName>
    </submittedName>
</protein>
<sequence>MDTMNLREAPRLRLARPGETHLTFHFIRRQNVDAAAPLFVDIEQSYGVENVIGIDHVDRNMIELHIFAAGDDWTAHRLTIRDILEDNEISRFCQLLYMSACCCLEDE</sequence>
<proteinExistence type="predicted"/>
<dbReference type="AlphaFoldDB" id="A0A420RAT8"/>